<organism evidence="1 2">
    <name type="scientific">Chitinophaga alhagiae</name>
    <dbReference type="NCBI Taxonomy" id="2203219"/>
    <lineage>
        <taxon>Bacteria</taxon>
        <taxon>Pseudomonadati</taxon>
        <taxon>Bacteroidota</taxon>
        <taxon>Chitinophagia</taxon>
        <taxon>Chitinophagales</taxon>
        <taxon>Chitinophagaceae</taxon>
        <taxon>Chitinophaga</taxon>
    </lineage>
</organism>
<dbReference type="Proteomes" id="UP000246099">
    <property type="component" value="Chromosome"/>
</dbReference>
<accession>A0ABM6WAL5</accession>
<sequence>MKWINPIKRLLLPAVVLTLASCRKHDPVCIGCPPVPDCRAVSLTNVLEPVEIYSVVTGPGNVPVTLNCRTNLTHTVPHTLDVRYVGRNLYLIETGTTDTLLSAKLDECGRPVSSVYIEQPGFEPLHTRYYYNIQGRLTKYVWAGWPGGTHTLAYDHRGNVLSITGESAGLEYKYTYDYTQPVSKGIMYAMEMRGWATEPLSLLEWLGHIDLKPRNLRTTSESWSGTYHMQTINFSNYTFNGGRVHSYETDGGVGKYVIGWDCNNAGAK</sequence>
<dbReference type="EMBL" id="CP029600">
    <property type="protein sequence ID" value="AWO01023.1"/>
    <property type="molecule type" value="Genomic_DNA"/>
</dbReference>
<evidence type="ECO:0000313" key="2">
    <source>
        <dbReference type="Proteomes" id="UP000246099"/>
    </source>
</evidence>
<dbReference type="Gene3D" id="2.180.10.10">
    <property type="entry name" value="RHS repeat-associated core"/>
    <property type="match status" value="1"/>
</dbReference>
<evidence type="ECO:0008006" key="3">
    <source>
        <dbReference type="Google" id="ProtNLM"/>
    </source>
</evidence>
<reference evidence="1 2" key="1">
    <citation type="submission" date="2018-05" db="EMBL/GenBank/DDBJ databases">
        <title>Chitinophaga sp. nov., isolated from rhizosphere soil of Alhagi.</title>
        <authorList>
            <person name="Liu Y."/>
        </authorList>
    </citation>
    <scope>NUCLEOTIDE SEQUENCE [LARGE SCALE GENOMIC DNA]</scope>
    <source>
        <strain evidence="1 2">T22</strain>
    </source>
</reference>
<protein>
    <recommendedName>
        <fullName evidence="3">DUF4595 domain-containing protein</fullName>
    </recommendedName>
</protein>
<keyword evidence="2" id="KW-1185">Reference proteome</keyword>
<name>A0ABM6WAL5_9BACT</name>
<dbReference type="RefSeq" id="WP_119077120.1">
    <property type="nucleotide sequence ID" value="NZ_CP029600.1"/>
</dbReference>
<evidence type="ECO:0000313" key="1">
    <source>
        <dbReference type="EMBL" id="AWO01023.1"/>
    </source>
</evidence>
<proteinExistence type="predicted"/>
<gene>
    <name evidence="1" type="ORF">DLD77_04585</name>
</gene>
<dbReference type="PROSITE" id="PS51257">
    <property type="entry name" value="PROKAR_LIPOPROTEIN"/>
    <property type="match status" value="1"/>
</dbReference>